<evidence type="ECO:0000256" key="22">
    <source>
        <dbReference type="ARBA" id="ARBA00048679"/>
    </source>
</evidence>
<dbReference type="FunFam" id="1.10.510.10:FF:000245">
    <property type="entry name" value="serine/threonine-protein kinase STK11"/>
    <property type="match status" value="1"/>
</dbReference>
<keyword evidence="15 28" id="KW-0418">Kinase</keyword>
<evidence type="ECO:0000256" key="8">
    <source>
        <dbReference type="ARBA" id="ARBA00022527"/>
    </source>
</evidence>
<keyword evidence="17" id="KW-0460">Magnesium</keyword>
<evidence type="ECO:0000256" key="14">
    <source>
        <dbReference type="ARBA" id="ARBA00022763"/>
    </source>
</evidence>
<dbReference type="CDD" id="cd14119">
    <property type="entry name" value="STKc_LKB1"/>
    <property type="match status" value="1"/>
</dbReference>
<evidence type="ECO:0000256" key="20">
    <source>
        <dbReference type="ARBA" id="ARBA00023306"/>
    </source>
</evidence>
<dbReference type="InterPro" id="IPR017441">
    <property type="entry name" value="Protein_kinase_ATP_BS"/>
</dbReference>
<dbReference type="GO" id="GO:0005737">
    <property type="term" value="C:cytoplasm"/>
    <property type="evidence" value="ECO:0007669"/>
    <property type="project" value="UniProtKB-SubCell"/>
</dbReference>
<dbReference type="SMART" id="SM00220">
    <property type="entry name" value="S_TKc"/>
    <property type="match status" value="1"/>
</dbReference>
<evidence type="ECO:0000259" key="27">
    <source>
        <dbReference type="PROSITE" id="PS50011"/>
    </source>
</evidence>
<dbReference type="PROSITE" id="PS00108">
    <property type="entry name" value="PROTEIN_KINASE_ST"/>
    <property type="match status" value="1"/>
</dbReference>
<evidence type="ECO:0000256" key="16">
    <source>
        <dbReference type="ARBA" id="ARBA00022840"/>
    </source>
</evidence>
<feature type="compositionally biased region" description="Polar residues" evidence="26">
    <location>
        <begin position="411"/>
        <end position="429"/>
    </location>
</feature>
<keyword evidence="8 25" id="KW-0723">Serine/threonine-protein kinase</keyword>
<evidence type="ECO:0000256" key="1">
    <source>
        <dbReference type="ARBA" id="ARBA00001936"/>
    </source>
</evidence>
<dbReference type="SUPFAM" id="SSF56112">
    <property type="entry name" value="Protein kinase-like (PK-like)"/>
    <property type="match status" value="1"/>
</dbReference>
<evidence type="ECO:0000256" key="13">
    <source>
        <dbReference type="ARBA" id="ARBA00022741"/>
    </source>
</evidence>
<dbReference type="EC" id="2.7.11.1" evidence="6"/>
<dbReference type="PROSITE" id="PS00107">
    <property type="entry name" value="PROTEIN_KINASE_ATP"/>
    <property type="match status" value="1"/>
</dbReference>
<dbReference type="GO" id="GO:0046872">
    <property type="term" value="F:metal ion binding"/>
    <property type="evidence" value="ECO:0007669"/>
    <property type="project" value="UniProtKB-KW"/>
</dbReference>
<evidence type="ECO:0000256" key="25">
    <source>
        <dbReference type="RuleBase" id="RU000304"/>
    </source>
</evidence>
<dbReference type="GO" id="GO:0006974">
    <property type="term" value="P:DNA damage response"/>
    <property type="evidence" value="ECO:0007669"/>
    <property type="project" value="UniProtKB-KW"/>
</dbReference>
<feature type="domain" description="Protein kinase" evidence="27">
    <location>
        <begin position="64"/>
        <end position="324"/>
    </location>
</feature>
<comment type="catalytic activity">
    <reaction evidence="21">
        <text>L-threonyl-[protein] + ATP = O-phospho-L-threonyl-[protein] + ADP + H(+)</text>
        <dbReference type="Rhea" id="RHEA:46608"/>
        <dbReference type="Rhea" id="RHEA-COMP:11060"/>
        <dbReference type="Rhea" id="RHEA-COMP:11605"/>
        <dbReference type="ChEBI" id="CHEBI:15378"/>
        <dbReference type="ChEBI" id="CHEBI:30013"/>
        <dbReference type="ChEBI" id="CHEBI:30616"/>
        <dbReference type="ChEBI" id="CHEBI:61977"/>
        <dbReference type="ChEBI" id="CHEBI:456216"/>
        <dbReference type="EC" id="2.7.11.1"/>
    </reaction>
</comment>
<keyword evidence="16 24" id="KW-0067">ATP-binding</keyword>
<dbReference type="GO" id="GO:0006915">
    <property type="term" value="P:apoptotic process"/>
    <property type="evidence" value="ECO:0007669"/>
    <property type="project" value="UniProtKB-KW"/>
</dbReference>
<sequence>MDEQEANNKASRAEFALGDSEDEYRPDVQESCITPANIPCLFSRVDSSDLIFHTPKQAKIYGKYLFGDVLGEGSYGKVKEVLDTSSLCRRAVKIMKKRKLKRIPNGEINVDKEIRLLRKLGNENIIELVDVMYNTEKQKLYMVLEFCVANLQEMLDSSIDKKFPDWQAHRYFVQLADGLEYLHCQRVVHKDIKPSNLLLTSGGTLKITDLGVAEELDLFTNDDICFTSQGSPAFQPPEIANGDESFSGFKVDIWSAGVTLFNFTTGKYPFEGDNIYKLFENIGKGVFQLPKELDEQLADLLNQMLLYDANKRISINQIKCHSWYCRKHCELQDFIQIPGNNETNDPHRGMTVIQFLEELHGRNNDLGSEAEKPPSTLVFMKDSYPVSEVKTLRAHVPPPGDQPSLLHENKQNVSPAKQQSTARSVTNERLTLPLDKKGRKSSRFKSVCDVS</sequence>
<dbReference type="GO" id="GO:0035556">
    <property type="term" value="P:intracellular signal transduction"/>
    <property type="evidence" value="ECO:0007669"/>
    <property type="project" value="TreeGrafter"/>
</dbReference>
<evidence type="ECO:0000256" key="2">
    <source>
        <dbReference type="ARBA" id="ARBA00001946"/>
    </source>
</evidence>
<feature type="region of interest" description="Disordered" evidence="26">
    <location>
        <begin position="393"/>
        <end position="451"/>
    </location>
</feature>
<keyword evidence="18" id="KW-0464">Manganese</keyword>
<name>A0A6F9DT76_9ASCI</name>
<evidence type="ECO:0000256" key="10">
    <source>
        <dbReference type="ARBA" id="ARBA00022679"/>
    </source>
</evidence>
<dbReference type="InterPro" id="IPR011009">
    <property type="entry name" value="Kinase-like_dom_sf"/>
</dbReference>
<gene>
    <name evidence="28" type="primary">Stk11</name>
</gene>
<evidence type="ECO:0000256" key="17">
    <source>
        <dbReference type="ARBA" id="ARBA00022842"/>
    </source>
</evidence>
<dbReference type="GO" id="GO:0030295">
    <property type="term" value="F:protein kinase activator activity"/>
    <property type="evidence" value="ECO:0007669"/>
    <property type="project" value="InterPro"/>
</dbReference>
<evidence type="ECO:0000313" key="28">
    <source>
        <dbReference type="EMBL" id="CAB3266647.1"/>
    </source>
</evidence>
<dbReference type="GO" id="GO:0005634">
    <property type="term" value="C:nucleus"/>
    <property type="evidence" value="ECO:0007669"/>
    <property type="project" value="UniProtKB-SubCell"/>
</dbReference>
<accession>A0A6F9DT76</accession>
<keyword evidence="13 24" id="KW-0547">Nucleotide-binding</keyword>
<keyword evidence="19" id="KW-0539">Nucleus</keyword>
<evidence type="ECO:0000256" key="7">
    <source>
        <dbReference type="ARBA" id="ARBA00022490"/>
    </source>
</evidence>
<evidence type="ECO:0000256" key="11">
    <source>
        <dbReference type="ARBA" id="ARBA00022703"/>
    </source>
</evidence>
<keyword evidence="10" id="KW-0808">Transferase</keyword>
<dbReference type="InterPro" id="IPR008271">
    <property type="entry name" value="Ser/Thr_kinase_AS"/>
</dbReference>
<evidence type="ECO:0000256" key="24">
    <source>
        <dbReference type="PROSITE-ProRule" id="PRU10141"/>
    </source>
</evidence>
<evidence type="ECO:0000256" key="19">
    <source>
        <dbReference type="ARBA" id="ARBA00023242"/>
    </source>
</evidence>
<comment type="cofactor">
    <cofactor evidence="2">
        <name>Mg(2+)</name>
        <dbReference type="ChEBI" id="CHEBI:18420"/>
    </cofactor>
</comment>
<comment type="catalytic activity">
    <reaction evidence="22">
        <text>L-seryl-[protein] + ATP = O-phospho-L-seryl-[protein] + ADP + H(+)</text>
        <dbReference type="Rhea" id="RHEA:17989"/>
        <dbReference type="Rhea" id="RHEA-COMP:9863"/>
        <dbReference type="Rhea" id="RHEA-COMP:11604"/>
        <dbReference type="ChEBI" id="CHEBI:15378"/>
        <dbReference type="ChEBI" id="CHEBI:29999"/>
        <dbReference type="ChEBI" id="CHEBI:30616"/>
        <dbReference type="ChEBI" id="CHEBI:83421"/>
        <dbReference type="ChEBI" id="CHEBI:456216"/>
        <dbReference type="EC" id="2.7.11.1"/>
    </reaction>
</comment>
<dbReference type="GO" id="GO:0001558">
    <property type="term" value="P:regulation of cell growth"/>
    <property type="evidence" value="ECO:0007669"/>
    <property type="project" value="InterPro"/>
</dbReference>
<comment type="subcellular location">
    <subcellularLocation>
        <location evidence="4">Cytoplasm</location>
    </subcellularLocation>
    <subcellularLocation>
        <location evidence="3">Nucleus</location>
    </subcellularLocation>
</comment>
<dbReference type="PANTHER" id="PTHR24346:SF94">
    <property type="entry name" value="NON-SPECIFIC SERINE_THREONINE PROTEIN KINASE"/>
    <property type="match status" value="1"/>
</dbReference>
<keyword evidence="11" id="KW-0053">Apoptosis</keyword>
<dbReference type="Pfam" id="PF00069">
    <property type="entry name" value="Pkinase"/>
    <property type="match status" value="1"/>
</dbReference>
<dbReference type="GO" id="GO:0042593">
    <property type="term" value="P:glucose homeostasis"/>
    <property type="evidence" value="ECO:0007669"/>
    <property type="project" value="InterPro"/>
</dbReference>
<evidence type="ECO:0000256" key="9">
    <source>
        <dbReference type="ARBA" id="ARBA00022553"/>
    </source>
</evidence>
<evidence type="ECO:0000256" key="3">
    <source>
        <dbReference type="ARBA" id="ARBA00004123"/>
    </source>
</evidence>
<evidence type="ECO:0000256" key="23">
    <source>
        <dbReference type="ARBA" id="ARBA00068788"/>
    </source>
</evidence>
<keyword evidence="9" id="KW-0597">Phosphoprotein</keyword>
<keyword evidence="14" id="KW-0227">DNA damage</keyword>
<dbReference type="PANTHER" id="PTHR24346">
    <property type="entry name" value="MAP/MICROTUBULE AFFINITY-REGULATING KINASE"/>
    <property type="match status" value="1"/>
</dbReference>
<evidence type="ECO:0000256" key="21">
    <source>
        <dbReference type="ARBA" id="ARBA00047899"/>
    </source>
</evidence>
<dbReference type="GO" id="GO:0005524">
    <property type="term" value="F:ATP binding"/>
    <property type="evidence" value="ECO:0007669"/>
    <property type="project" value="UniProtKB-UniRule"/>
</dbReference>
<reference evidence="28" key="1">
    <citation type="submission" date="2020-04" db="EMBL/GenBank/DDBJ databases">
        <authorList>
            <person name="Neveu A P."/>
        </authorList>
    </citation>
    <scope>NUCLEOTIDE SEQUENCE</scope>
    <source>
        <tissue evidence="28">Whole embryo</tissue>
    </source>
</reference>
<protein>
    <recommendedName>
        <fullName evidence="23">Serine/threonine-protein kinase STK11</fullName>
        <ecNumber evidence="6">2.7.11.1</ecNumber>
    </recommendedName>
</protein>
<dbReference type="InterPro" id="IPR000719">
    <property type="entry name" value="Prot_kinase_dom"/>
</dbReference>
<dbReference type="AlphaFoldDB" id="A0A6F9DT76"/>
<keyword evidence="12" id="KW-0479">Metal-binding</keyword>
<dbReference type="GO" id="GO:0004674">
    <property type="term" value="F:protein serine/threonine kinase activity"/>
    <property type="evidence" value="ECO:0007669"/>
    <property type="project" value="UniProtKB-KW"/>
</dbReference>
<evidence type="ECO:0000256" key="15">
    <source>
        <dbReference type="ARBA" id="ARBA00022777"/>
    </source>
</evidence>
<organism evidence="28">
    <name type="scientific">Phallusia mammillata</name>
    <dbReference type="NCBI Taxonomy" id="59560"/>
    <lineage>
        <taxon>Eukaryota</taxon>
        <taxon>Metazoa</taxon>
        <taxon>Chordata</taxon>
        <taxon>Tunicata</taxon>
        <taxon>Ascidiacea</taxon>
        <taxon>Phlebobranchia</taxon>
        <taxon>Ascidiidae</taxon>
        <taxon>Phallusia</taxon>
    </lineage>
</organism>
<keyword evidence="7" id="KW-0963">Cytoplasm</keyword>
<comment type="similarity">
    <text evidence="5">Belongs to the protein kinase superfamily. CAMK Ser/Thr protein kinase family. LKB1 subfamily.</text>
</comment>
<dbReference type="GO" id="GO:0030010">
    <property type="term" value="P:establishment of cell polarity"/>
    <property type="evidence" value="ECO:0007669"/>
    <property type="project" value="InterPro"/>
</dbReference>
<evidence type="ECO:0000256" key="18">
    <source>
        <dbReference type="ARBA" id="ARBA00023211"/>
    </source>
</evidence>
<dbReference type="InterPro" id="IPR039154">
    <property type="entry name" value="LKB1_c"/>
</dbReference>
<dbReference type="FunFam" id="3.30.200.20:FF:000235">
    <property type="entry name" value="serine/threonine-protein kinase STK11"/>
    <property type="match status" value="1"/>
</dbReference>
<evidence type="ECO:0000256" key="4">
    <source>
        <dbReference type="ARBA" id="ARBA00004496"/>
    </source>
</evidence>
<feature type="binding site" evidence="24">
    <location>
        <position position="93"/>
    </location>
    <ligand>
        <name>ATP</name>
        <dbReference type="ChEBI" id="CHEBI:30616"/>
    </ligand>
</feature>
<evidence type="ECO:0000256" key="26">
    <source>
        <dbReference type="SAM" id="MobiDB-lite"/>
    </source>
</evidence>
<proteinExistence type="evidence at transcript level"/>
<dbReference type="EMBL" id="LR790785">
    <property type="protein sequence ID" value="CAB3266647.1"/>
    <property type="molecule type" value="mRNA"/>
</dbReference>
<comment type="cofactor">
    <cofactor evidence="1">
        <name>Mn(2+)</name>
        <dbReference type="ChEBI" id="CHEBI:29035"/>
    </cofactor>
</comment>
<evidence type="ECO:0000256" key="6">
    <source>
        <dbReference type="ARBA" id="ARBA00012513"/>
    </source>
</evidence>
<dbReference type="PROSITE" id="PS50011">
    <property type="entry name" value="PROTEIN_KINASE_DOM"/>
    <property type="match status" value="1"/>
</dbReference>
<evidence type="ECO:0000256" key="12">
    <source>
        <dbReference type="ARBA" id="ARBA00022723"/>
    </source>
</evidence>
<dbReference type="Gene3D" id="3.30.200.20">
    <property type="entry name" value="Phosphorylase Kinase, domain 1"/>
    <property type="match status" value="1"/>
</dbReference>
<evidence type="ECO:0000256" key="5">
    <source>
        <dbReference type="ARBA" id="ARBA00009985"/>
    </source>
</evidence>
<dbReference type="Gene3D" id="1.10.510.10">
    <property type="entry name" value="Transferase(Phosphotransferase) domain 1"/>
    <property type="match status" value="1"/>
</dbReference>
<keyword evidence="20" id="KW-0131">Cell cycle</keyword>